<dbReference type="Proteomes" id="UP000632659">
    <property type="component" value="Unassembled WGS sequence"/>
</dbReference>
<gene>
    <name evidence="1" type="ORF">H8702_08125</name>
</gene>
<evidence type="ECO:0000313" key="2">
    <source>
        <dbReference type="Proteomes" id="UP000632659"/>
    </source>
</evidence>
<dbReference type="AlphaFoldDB" id="A0A8J6TV10"/>
<reference evidence="1" key="1">
    <citation type="submission" date="2020-08" db="EMBL/GenBank/DDBJ databases">
        <title>Genome public.</title>
        <authorList>
            <person name="Liu C."/>
            <person name="Sun Q."/>
        </authorList>
    </citation>
    <scope>NUCLEOTIDE SEQUENCE</scope>
    <source>
        <strain evidence="1">NSJ-15</strain>
    </source>
</reference>
<evidence type="ECO:0000313" key="1">
    <source>
        <dbReference type="EMBL" id="MBC8611083.1"/>
    </source>
</evidence>
<protein>
    <submittedName>
        <fullName evidence="1">Uncharacterized protein</fullName>
    </submittedName>
</protein>
<keyword evidence="2" id="KW-1185">Reference proteome</keyword>
<organism evidence="1 2">
    <name type="scientific">Massiliimalia timonensis</name>
    <dbReference type="NCBI Taxonomy" id="1987501"/>
    <lineage>
        <taxon>Bacteria</taxon>
        <taxon>Bacillati</taxon>
        <taxon>Bacillota</taxon>
        <taxon>Clostridia</taxon>
        <taxon>Eubacteriales</taxon>
        <taxon>Oscillospiraceae</taxon>
        <taxon>Massiliimalia</taxon>
    </lineage>
</organism>
<dbReference type="RefSeq" id="WP_158662609.1">
    <property type="nucleotide sequence ID" value="NZ_FYDD01000003.1"/>
</dbReference>
<comment type="caution">
    <text evidence="1">The sequence shown here is derived from an EMBL/GenBank/DDBJ whole genome shotgun (WGS) entry which is preliminary data.</text>
</comment>
<accession>A0A8J6TV10</accession>
<sequence length="55" mass="6640">MDLEVRKIEKELSVINWWKIFVEKSYPSDAIDRLMTEYYGADWKNCLPEQEEAVE</sequence>
<dbReference type="EMBL" id="JACRTL010000004">
    <property type="protein sequence ID" value="MBC8611083.1"/>
    <property type="molecule type" value="Genomic_DNA"/>
</dbReference>
<proteinExistence type="predicted"/>
<name>A0A8J6TV10_9FIRM</name>